<comment type="caution">
    <text evidence="2">The sequence shown here is derived from an EMBL/GenBank/DDBJ whole genome shotgun (WGS) entry which is preliminary data.</text>
</comment>
<evidence type="ECO:0000256" key="1">
    <source>
        <dbReference type="SAM" id="MobiDB-lite"/>
    </source>
</evidence>
<dbReference type="Proteomes" id="UP000239415">
    <property type="component" value="Unassembled WGS sequence"/>
</dbReference>
<gene>
    <name evidence="2" type="ORF">CLV67_11366</name>
</gene>
<proteinExistence type="predicted"/>
<organism evidence="2 3">
    <name type="scientific">Actinoplanes italicus</name>
    <dbReference type="NCBI Taxonomy" id="113567"/>
    <lineage>
        <taxon>Bacteria</taxon>
        <taxon>Bacillati</taxon>
        <taxon>Actinomycetota</taxon>
        <taxon>Actinomycetes</taxon>
        <taxon>Micromonosporales</taxon>
        <taxon>Micromonosporaceae</taxon>
        <taxon>Actinoplanes</taxon>
    </lineage>
</organism>
<keyword evidence="3" id="KW-1185">Reference proteome</keyword>
<feature type="region of interest" description="Disordered" evidence="1">
    <location>
        <begin position="15"/>
        <end position="90"/>
    </location>
</feature>
<protein>
    <submittedName>
        <fullName evidence="2">Uncharacterized protein</fullName>
    </submittedName>
</protein>
<name>A0A2T0K5I2_9ACTN</name>
<sequence>MRRFLRAYEHSLVRPASTAARRPVLPSPGTARPAGQPTRPAPGTARPAGQPNPPASRAPHARPDNRTLLPPGHRTPGRATGSRCRGRSPQVRVFRQFAGHRSRTVVPGPTAALSDPPASPPTRCPRLHAIPCRPTTATDGSAHLRHPPARKRGTHARASRVLPTPPATTVRSHSEAVDAHRRRRAGKVAHSSYVRPRLRSTGPTTPRQRSPRHRIRRRSSTQPGSHCHPLAAGIHC</sequence>
<dbReference type="EMBL" id="PVMZ01000013">
    <property type="protein sequence ID" value="PRX18233.1"/>
    <property type="molecule type" value="Genomic_DNA"/>
</dbReference>
<feature type="compositionally biased region" description="Low complexity" evidence="1">
    <location>
        <begin position="36"/>
        <end position="49"/>
    </location>
</feature>
<reference evidence="2 3" key="1">
    <citation type="submission" date="2018-03" db="EMBL/GenBank/DDBJ databases">
        <title>Genomic Encyclopedia of Archaeal and Bacterial Type Strains, Phase II (KMG-II): from individual species to whole genera.</title>
        <authorList>
            <person name="Goeker M."/>
        </authorList>
    </citation>
    <scope>NUCLEOTIDE SEQUENCE [LARGE SCALE GENOMIC DNA]</scope>
    <source>
        <strain evidence="2 3">DSM 43146</strain>
    </source>
</reference>
<accession>A0A2T0K5I2</accession>
<evidence type="ECO:0000313" key="3">
    <source>
        <dbReference type="Proteomes" id="UP000239415"/>
    </source>
</evidence>
<feature type="compositionally biased region" description="Basic residues" evidence="1">
    <location>
        <begin position="143"/>
        <end position="158"/>
    </location>
</feature>
<feature type="compositionally biased region" description="Basic residues" evidence="1">
    <location>
        <begin position="209"/>
        <end position="219"/>
    </location>
</feature>
<dbReference type="AlphaFoldDB" id="A0A2T0K5I2"/>
<evidence type="ECO:0000313" key="2">
    <source>
        <dbReference type="EMBL" id="PRX18233.1"/>
    </source>
</evidence>
<feature type="region of interest" description="Disordered" evidence="1">
    <location>
        <begin position="105"/>
        <end position="236"/>
    </location>
</feature>